<feature type="non-terminal residue" evidence="2">
    <location>
        <position position="169"/>
    </location>
</feature>
<feature type="domain" description="Dual OB-containing" evidence="1">
    <location>
        <begin position="5"/>
        <end position="169"/>
    </location>
</feature>
<name>A0A0F9HD98_9ZZZZ</name>
<evidence type="ECO:0000259" key="1">
    <source>
        <dbReference type="Pfam" id="PF22557"/>
    </source>
</evidence>
<dbReference type="AlphaFoldDB" id="A0A0F9HD98"/>
<dbReference type="InterPro" id="IPR054335">
    <property type="entry name" value="DuOB_dom"/>
</dbReference>
<sequence>MTYSKTLVVLAKSAKKRNFCIAGKNIETNEWVRPVKGSPFTGDELCNLSNRTDAINVFDIVEMTFLKESPEVHQPENELVDMNINWRYLGEFQSENLDTLIDGDQNDFIHLVKYSSIHKANIRSLNLPNSLQFIRITNSNEARIIYQLNFYGTSYTPRLIFNYRGMSYN</sequence>
<organism evidence="2">
    <name type="scientific">marine sediment metagenome</name>
    <dbReference type="NCBI Taxonomy" id="412755"/>
    <lineage>
        <taxon>unclassified sequences</taxon>
        <taxon>metagenomes</taxon>
        <taxon>ecological metagenomes</taxon>
    </lineage>
</organism>
<reference evidence="2" key="1">
    <citation type="journal article" date="2015" name="Nature">
        <title>Complex archaea that bridge the gap between prokaryotes and eukaryotes.</title>
        <authorList>
            <person name="Spang A."/>
            <person name="Saw J.H."/>
            <person name="Jorgensen S.L."/>
            <person name="Zaremba-Niedzwiedzka K."/>
            <person name="Martijn J."/>
            <person name="Lind A.E."/>
            <person name="van Eijk R."/>
            <person name="Schleper C."/>
            <person name="Guy L."/>
            <person name="Ettema T.J."/>
        </authorList>
    </citation>
    <scope>NUCLEOTIDE SEQUENCE</scope>
</reference>
<evidence type="ECO:0000313" key="2">
    <source>
        <dbReference type="EMBL" id="KKL79645.1"/>
    </source>
</evidence>
<comment type="caution">
    <text evidence="2">The sequence shown here is derived from an EMBL/GenBank/DDBJ whole genome shotgun (WGS) entry which is preliminary data.</text>
</comment>
<accession>A0A0F9HD98</accession>
<gene>
    <name evidence="2" type="ORF">LCGC14_2012720</name>
</gene>
<dbReference type="EMBL" id="LAZR01023106">
    <property type="protein sequence ID" value="KKL79645.1"/>
    <property type="molecule type" value="Genomic_DNA"/>
</dbReference>
<protein>
    <recommendedName>
        <fullName evidence="1">Dual OB-containing domain-containing protein</fullName>
    </recommendedName>
</protein>
<proteinExistence type="predicted"/>
<dbReference type="Pfam" id="PF22557">
    <property type="entry name" value="DuOB"/>
    <property type="match status" value="1"/>
</dbReference>